<dbReference type="EMBL" id="LNYE01000001">
    <property type="protein sequence ID" value="KTD15850.1"/>
    <property type="molecule type" value="Genomic_DNA"/>
</dbReference>
<name>A0A378KMK6_9GAMM</name>
<keyword evidence="4" id="KW-1185">Reference proteome</keyword>
<evidence type="ECO:0000256" key="1">
    <source>
        <dbReference type="SAM" id="MobiDB-lite"/>
    </source>
</evidence>
<dbReference type="RefSeq" id="WP_058497412.1">
    <property type="nucleotide sequence ID" value="NZ_CAAAHW010000011.1"/>
</dbReference>
<evidence type="ECO:0000313" key="5">
    <source>
        <dbReference type="Proteomes" id="UP000254476"/>
    </source>
</evidence>
<dbReference type="STRING" id="45066.Lgra_0103"/>
<dbReference type="Proteomes" id="UP000254476">
    <property type="component" value="Unassembled WGS sequence"/>
</dbReference>
<gene>
    <name evidence="2" type="ORF">Lgra_0103</name>
    <name evidence="3" type="ORF">NCTC12388_03457</name>
</gene>
<evidence type="ECO:0000313" key="2">
    <source>
        <dbReference type="EMBL" id="KTD15850.1"/>
    </source>
</evidence>
<feature type="compositionally biased region" description="Polar residues" evidence="1">
    <location>
        <begin position="343"/>
        <end position="357"/>
    </location>
</feature>
<reference evidence="2 4" key="1">
    <citation type="submission" date="2015-11" db="EMBL/GenBank/DDBJ databases">
        <title>Genomic analysis of 38 Legionella species identifies large and diverse effector repertoires.</title>
        <authorList>
            <person name="Burstein D."/>
            <person name="Amaro F."/>
            <person name="Zusman T."/>
            <person name="Lifshitz Z."/>
            <person name="Cohen O."/>
            <person name="Gilbert J.A."/>
            <person name="Pupko T."/>
            <person name="Shuman H.A."/>
            <person name="Segal G."/>
        </authorList>
    </citation>
    <scope>NUCLEOTIDE SEQUENCE [LARGE SCALE GENOMIC DNA]</scope>
    <source>
        <strain evidence="2 4">Lyon 8420412</strain>
    </source>
</reference>
<sequence>MPYRDFSSFHNIKLLFGSPKEGLNYGYTCTPHLQPDQSPSFDDDYFLLFRRSEYAAQIELACSKIFKGLMDYGPELEIIKENNEFYIASRRIKNFREGCPDLKEQNQFQNIKGLAAMFIICYFLCETDMHSGNFGLQDIGDEKRAFRIDMAESLDYEMLRTTLTLSSLQKIPYIVEQHYHGVDQSSLPQSYVSSESFQNEKIAMIKLIANTPFSFFEDIIRTTITSDLYTHQQKMLDKCLALVEDEEEILSMKNNFSKIEASEYDIESLIKLLKKRHEGWQLLALEKNLDQDFSLANPAIFMKELNLYHENTSDSEEDDEFSYSEGTNLNHSCSGLGFFPLPQNDSNEDSQYNTDSFTPIEYMN</sequence>
<dbReference type="EMBL" id="UGOB01000002">
    <property type="protein sequence ID" value="STX92074.1"/>
    <property type="molecule type" value="Genomic_DNA"/>
</dbReference>
<reference evidence="3 5" key="2">
    <citation type="submission" date="2018-06" db="EMBL/GenBank/DDBJ databases">
        <authorList>
            <consortium name="Pathogen Informatics"/>
            <person name="Doyle S."/>
        </authorList>
    </citation>
    <scope>NUCLEOTIDE SEQUENCE [LARGE SCALE GENOMIC DNA]</scope>
    <source>
        <strain evidence="3 5">NCTC12388</strain>
    </source>
</reference>
<dbReference type="AlphaFoldDB" id="A0A378KMK6"/>
<proteinExistence type="predicted"/>
<evidence type="ECO:0000313" key="4">
    <source>
        <dbReference type="Proteomes" id="UP000054691"/>
    </source>
</evidence>
<dbReference type="Proteomes" id="UP000054691">
    <property type="component" value="Unassembled WGS sequence"/>
</dbReference>
<dbReference type="OrthoDB" id="5650838at2"/>
<protein>
    <submittedName>
        <fullName evidence="3">Uncharacterized protein</fullName>
    </submittedName>
</protein>
<evidence type="ECO:0000313" key="3">
    <source>
        <dbReference type="EMBL" id="STX92074.1"/>
    </source>
</evidence>
<accession>A0A378KMK6</accession>
<organism evidence="3 5">
    <name type="scientific">Legionella gratiana</name>
    <dbReference type="NCBI Taxonomy" id="45066"/>
    <lineage>
        <taxon>Bacteria</taxon>
        <taxon>Pseudomonadati</taxon>
        <taxon>Pseudomonadota</taxon>
        <taxon>Gammaproteobacteria</taxon>
        <taxon>Legionellales</taxon>
        <taxon>Legionellaceae</taxon>
        <taxon>Legionella</taxon>
    </lineage>
</organism>
<feature type="region of interest" description="Disordered" evidence="1">
    <location>
        <begin position="343"/>
        <end position="364"/>
    </location>
</feature>